<evidence type="ECO:0000256" key="13">
    <source>
        <dbReference type="ARBA" id="ARBA00034099"/>
    </source>
</evidence>
<keyword evidence="3 14" id="KW-0812">Transmembrane</keyword>
<evidence type="ECO:0000256" key="14">
    <source>
        <dbReference type="RuleBase" id="RU000687"/>
    </source>
</evidence>
<dbReference type="InterPro" id="IPR038050">
    <property type="entry name" value="Neuro_actylchol_rec"/>
</dbReference>
<dbReference type="SUPFAM" id="SSF90112">
    <property type="entry name" value="Neurotransmitter-gated ion-channel transmembrane pore"/>
    <property type="match status" value="1"/>
</dbReference>
<dbReference type="OMA" id="NIFMGNG"/>
<keyword evidence="2" id="KW-1003">Cell membrane</keyword>
<keyword evidence="11" id="KW-1071">Ligand-gated ion channel</keyword>
<protein>
    <submittedName>
        <fullName evidence="17">Uncharacterized protein</fullName>
    </submittedName>
</protein>
<dbReference type="PANTHER" id="PTHR18945">
    <property type="entry name" value="NEUROTRANSMITTER GATED ION CHANNEL"/>
    <property type="match status" value="1"/>
</dbReference>
<dbReference type="PROSITE" id="PS00236">
    <property type="entry name" value="NEUROTR_ION_CHANNEL"/>
    <property type="match status" value="1"/>
</dbReference>
<evidence type="ECO:0000256" key="9">
    <source>
        <dbReference type="ARBA" id="ARBA00023170"/>
    </source>
</evidence>
<dbReference type="FunFam" id="2.70.170.10:FF:000030">
    <property type="entry name" value="AcetylCholine Receptor"/>
    <property type="match status" value="1"/>
</dbReference>
<dbReference type="InterPro" id="IPR006029">
    <property type="entry name" value="Neurotrans-gated_channel_TM"/>
</dbReference>
<feature type="domain" description="Neurotransmitter-gated ion-channel transmembrane" evidence="16">
    <location>
        <begin position="258"/>
        <end position="345"/>
    </location>
</feature>
<dbReference type="GeneID" id="119729320"/>
<evidence type="ECO:0000256" key="5">
    <source>
        <dbReference type="ARBA" id="ARBA00023018"/>
    </source>
</evidence>
<dbReference type="Proteomes" id="UP000887568">
    <property type="component" value="Unplaced"/>
</dbReference>
<dbReference type="CDD" id="cd18997">
    <property type="entry name" value="LGIC_ECD_nAChR"/>
    <property type="match status" value="1"/>
</dbReference>
<name>A0A914A2J8_PATMI</name>
<comment type="caution">
    <text evidence="14">Lacks conserved residue(s) required for the propagation of feature annotation.</text>
</comment>
<evidence type="ECO:0000256" key="3">
    <source>
        <dbReference type="ARBA" id="ARBA00022692"/>
    </source>
</evidence>
<keyword evidence="7 14" id="KW-0472">Membrane</keyword>
<comment type="similarity">
    <text evidence="14">Belongs to the ligand-gated ion channel (TC 1.A.9) family.</text>
</comment>
<evidence type="ECO:0000256" key="7">
    <source>
        <dbReference type="ARBA" id="ARBA00023136"/>
    </source>
</evidence>
<evidence type="ECO:0000259" key="16">
    <source>
        <dbReference type="Pfam" id="PF02932"/>
    </source>
</evidence>
<comment type="subcellular location">
    <subcellularLocation>
        <location evidence="13">Synaptic cell membrane</location>
        <topology evidence="13">Multi-pass membrane protein</topology>
    </subcellularLocation>
</comment>
<feature type="transmembrane region" description="Helical" evidence="14">
    <location>
        <begin position="253"/>
        <end position="276"/>
    </location>
</feature>
<evidence type="ECO:0000256" key="4">
    <source>
        <dbReference type="ARBA" id="ARBA00022989"/>
    </source>
</evidence>
<dbReference type="Pfam" id="PF02931">
    <property type="entry name" value="Neur_chan_LBD"/>
    <property type="match status" value="1"/>
</dbReference>
<dbReference type="CDD" id="cd19051">
    <property type="entry name" value="LGIC_TM_cation"/>
    <property type="match status" value="1"/>
</dbReference>
<organism evidence="17 18">
    <name type="scientific">Patiria miniata</name>
    <name type="common">Bat star</name>
    <name type="synonym">Asterina miniata</name>
    <dbReference type="NCBI Taxonomy" id="46514"/>
    <lineage>
        <taxon>Eukaryota</taxon>
        <taxon>Metazoa</taxon>
        <taxon>Echinodermata</taxon>
        <taxon>Eleutherozoa</taxon>
        <taxon>Asterozoa</taxon>
        <taxon>Asteroidea</taxon>
        <taxon>Valvatacea</taxon>
        <taxon>Valvatida</taxon>
        <taxon>Asterinidae</taxon>
        <taxon>Patiria</taxon>
    </lineage>
</organism>
<dbReference type="InterPro" id="IPR036734">
    <property type="entry name" value="Neur_chan_lig-bd_sf"/>
</dbReference>
<evidence type="ECO:0000256" key="6">
    <source>
        <dbReference type="ARBA" id="ARBA00023065"/>
    </source>
</evidence>
<feature type="domain" description="Neurotransmitter-gated ion-channel ligand-binding" evidence="15">
    <location>
        <begin position="44"/>
        <end position="250"/>
    </location>
</feature>
<dbReference type="SUPFAM" id="SSF63712">
    <property type="entry name" value="Nicotinic receptor ligand binding domain-like"/>
    <property type="match status" value="1"/>
</dbReference>
<feature type="transmembrane region" description="Helical" evidence="14">
    <location>
        <begin position="313"/>
        <end position="336"/>
    </location>
</feature>
<evidence type="ECO:0000256" key="12">
    <source>
        <dbReference type="ARBA" id="ARBA00023303"/>
    </source>
</evidence>
<dbReference type="Gene3D" id="1.20.58.390">
    <property type="entry name" value="Neurotransmitter-gated ion-channel transmembrane domain"/>
    <property type="match status" value="1"/>
</dbReference>
<keyword evidence="4 14" id="KW-1133">Transmembrane helix</keyword>
<keyword evidence="1 14" id="KW-0813">Transport</keyword>
<evidence type="ECO:0000256" key="11">
    <source>
        <dbReference type="ARBA" id="ARBA00023286"/>
    </source>
</evidence>
<accession>A0A914A2J8</accession>
<keyword evidence="12 14" id="KW-0407">Ion channel</keyword>
<evidence type="ECO:0000313" key="17">
    <source>
        <dbReference type="EnsemblMetazoa" id="XP_038057875.1"/>
    </source>
</evidence>
<keyword evidence="10" id="KW-0325">Glycoprotein</keyword>
<keyword evidence="6 14" id="KW-0406">Ion transport</keyword>
<keyword evidence="8" id="KW-1015">Disulfide bond</keyword>
<feature type="transmembrane region" description="Helical" evidence="14">
    <location>
        <begin position="377"/>
        <end position="397"/>
    </location>
</feature>
<dbReference type="InterPro" id="IPR036719">
    <property type="entry name" value="Neuro-gated_channel_TM_sf"/>
</dbReference>
<sequence>MRIITLHRTIPRMVRREHIHPLTLPILIVMCGVTVALVSGNNEKNLVAELLGSYGSKSARPVQNTHQTLNVTCRLLIAQIIEFNEPKQQLTINAWQRLSWRDEFLVWDPVDFGGQTELHVFPSDIWTPRLALMENVNFDFASIDDTEITISPNGTVNWYTPVIYQVSCKVDVRNFPFDVQQCKLTFVPWVYEKTGLALQNSIGADTKQTAFSEDGVWSLVDVDVAGVEVKYACCENPFSHIIYTLTLERSSSFYIFSILIPSVLLTTITLAVFWMPAESGEKISLGMTNLLAFVLFQQLIAGNMPPLGDQTPIITVYLFCMVVLGCASIFVAVYALRLYHTAPDKPIPKTVVGVVKCLSRQKIPVTWQAVSRMTDKAMFVLFLVASIVILLFTFISIKHDHTLY</sequence>
<evidence type="ECO:0000256" key="1">
    <source>
        <dbReference type="ARBA" id="ARBA00022448"/>
    </source>
</evidence>
<dbReference type="InterPro" id="IPR002394">
    <property type="entry name" value="Nicotinic_acetylcholine_rcpt"/>
</dbReference>
<dbReference type="AlphaFoldDB" id="A0A914A2J8"/>
<evidence type="ECO:0000259" key="15">
    <source>
        <dbReference type="Pfam" id="PF02931"/>
    </source>
</evidence>
<keyword evidence="5" id="KW-0770">Synapse</keyword>
<reference evidence="17" key="1">
    <citation type="submission" date="2022-11" db="UniProtKB">
        <authorList>
            <consortium name="EnsemblMetazoa"/>
        </authorList>
    </citation>
    <scope>IDENTIFICATION</scope>
</reference>
<dbReference type="GO" id="GO:0004888">
    <property type="term" value="F:transmembrane signaling receptor activity"/>
    <property type="evidence" value="ECO:0007669"/>
    <property type="project" value="InterPro"/>
</dbReference>
<dbReference type="InterPro" id="IPR006201">
    <property type="entry name" value="Neur_channel"/>
</dbReference>
<dbReference type="OrthoDB" id="5975154at2759"/>
<evidence type="ECO:0000256" key="2">
    <source>
        <dbReference type="ARBA" id="ARBA00022475"/>
    </source>
</evidence>
<dbReference type="RefSeq" id="XP_038057875.1">
    <property type="nucleotide sequence ID" value="XM_038201947.1"/>
</dbReference>
<dbReference type="EnsemblMetazoa" id="XM_038201947.1">
    <property type="protein sequence ID" value="XP_038057875.1"/>
    <property type="gene ID" value="LOC119729320"/>
</dbReference>
<dbReference type="InterPro" id="IPR006202">
    <property type="entry name" value="Neur_chan_lig-bd"/>
</dbReference>
<dbReference type="PRINTS" id="PR00254">
    <property type="entry name" value="NICOTINICR"/>
</dbReference>
<dbReference type="GO" id="GO:0022848">
    <property type="term" value="F:acetylcholine-gated monoatomic cation-selective channel activity"/>
    <property type="evidence" value="ECO:0007669"/>
    <property type="project" value="InterPro"/>
</dbReference>
<dbReference type="PRINTS" id="PR00252">
    <property type="entry name" value="NRIONCHANNEL"/>
</dbReference>
<dbReference type="Pfam" id="PF02932">
    <property type="entry name" value="Neur_chan_memb"/>
    <property type="match status" value="1"/>
</dbReference>
<dbReference type="GO" id="GO:0045211">
    <property type="term" value="C:postsynaptic membrane"/>
    <property type="evidence" value="ECO:0007669"/>
    <property type="project" value="InterPro"/>
</dbReference>
<dbReference type="InterPro" id="IPR018000">
    <property type="entry name" value="Neurotransmitter_ion_chnl_CS"/>
</dbReference>
<keyword evidence="9" id="KW-0675">Receptor</keyword>
<dbReference type="Gene3D" id="2.70.170.10">
    <property type="entry name" value="Neurotransmitter-gated ion-channel ligand-binding domain"/>
    <property type="match status" value="1"/>
</dbReference>
<evidence type="ECO:0000313" key="18">
    <source>
        <dbReference type="Proteomes" id="UP000887568"/>
    </source>
</evidence>
<proteinExistence type="inferred from homology"/>
<evidence type="ECO:0000256" key="8">
    <source>
        <dbReference type="ARBA" id="ARBA00023157"/>
    </source>
</evidence>
<keyword evidence="18" id="KW-1185">Reference proteome</keyword>
<evidence type="ECO:0000256" key="10">
    <source>
        <dbReference type="ARBA" id="ARBA00023180"/>
    </source>
</evidence>